<name>A0A0W0SK99_9GAMM</name>
<comment type="caution">
    <text evidence="2">The sequence shown here is derived from an EMBL/GenBank/DDBJ whole genome shotgun (WGS) entry which is preliminary data.</text>
</comment>
<feature type="region of interest" description="Disordered" evidence="1">
    <location>
        <begin position="51"/>
        <end position="70"/>
    </location>
</feature>
<keyword evidence="3" id="KW-1185">Reference proteome</keyword>
<dbReference type="PATRIC" id="fig|29422.6.peg.1714"/>
<dbReference type="AlphaFoldDB" id="A0A0W0SK99"/>
<evidence type="ECO:0000313" key="3">
    <source>
        <dbReference type="Proteomes" id="UP000054742"/>
    </source>
</evidence>
<dbReference type="EMBL" id="LNXV01000013">
    <property type="protein sequence ID" value="KTC83792.1"/>
    <property type="molecule type" value="Genomic_DNA"/>
</dbReference>
<dbReference type="Proteomes" id="UP000054742">
    <property type="component" value="Unassembled WGS sequence"/>
</dbReference>
<evidence type="ECO:0000256" key="1">
    <source>
        <dbReference type="SAM" id="MobiDB-lite"/>
    </source>
</evidence>
<gene>
    <name evidence="2" type="ORF">Lbru_1615</name>
</gene>
<organism evidence="2 3">
    <name type="scientific">Legionella brunensis</name>
    <dbReference type="NCBI Taxonomy" id="29422"/>
    <lineage>
        <taxon>Bacteria</taxon>
        <taxon>Pseudomonadati</taxon>
        <taxon>Pseudomonadota</taxon>
        <taxon>Gammaproteobacteria</taxon>
        <taxon>Legionellales</taxon>
        <taxon>Legionellaceae</taxon>
        <taxon>Legionella</taxon>
    </lineage>
</organism>
<feature type="compositionally biased region" description="Basic and acidic residues" evidence="1">
    <location>
        <begin position="52"/>
        <end position="70"/>
    </location>
</feature>
<proteinExistence type="predicted"/>
<dbReference type="RefSeq" id="WP_058441688.1">
    <property type="nucleotide sequence ID" value="NZ_CAAAHU010000019.1"/>
</dbReference>
<protein>
    <submittedName>
        <fullName evidence="2">Uncharacterized protein</fullName>
    </submittedName>
</protein>
<accession>A0A0W0SK99</accession>
<evidence type="ECO:0000313" key="2">
    <source>
        <dbReference type="EMBL" id="KTC83792.1"/>
    </source>
</evidence>
<reference evidence="2 3" key="1">
    <citation type="submission" date="2015-11" db="EMBL/GenBank/DDBJ databases">
        <title>Genomic analysis of 38 Legionella species identifies large and diverse effector repertoires.</title>
        <authorList>
            <person name="Burstein D."/>
            <person name="Amaro F."/>
            <person name="Zusman T."/>
            <person name="Lifshitz Z."/>
            <person name="Cohen O."/>
            <person name="Gilbert J.A."/>
            <person name="Pupko T."/>
            <person name="Shuman H.A."/>
            <person name="Segal G."/>
        </authorList>
    </citation>
    <scope>NUCLEOTIDE SEQUENCE [LARGE SCALE GENOMIC DNA]</scope>
    <source>
        <strain evidence="2 3">ATCC 43878</strain>
    </source>
</reference>
<sequence length="70" mass="7765">MLSFFGKAALNHIKTAAIDTTRITAGTAIVVGSFRLYDKFNPSIKNSFFEKSSNDPKKIENDSIEKLTPK</sequence>